<dbReference type="InterPro" id="IPR041261">
    <property type="entry name" value="R2K_2"/>
</dbReference>
<reference evidence="3 4" key="1">
    <citation type="submission" date="2021-03" db="EMBL/GenBank/DDBJ databases">
        <title>Actinomadura violae sp. nov., isolated from lichen in Thailand.</title>
        <authorList>
            <person name="Kanchanasin P."/>
            <person name="Saeng-In P."/>
            <person name="Phongsopitanun W."/>
            <person name="Yuki M."/>
            <person name="Kudo T."/>
            <person name="Ohkuma M."/>
            <person name="Tanasupawat S."/>
        </authorList>
    </citation>
    <scope>NUCLEOTIDE SEQUENCE [LARGE SCALE GENOMIC DNA]</scope>
    <source>
        <strain evidence="3 4">LCR2-06</strain>
    </source>
</reference>
<evidence type="ECO:0000313" key="4">
    <source>
        <dbReference type="Proteomes" id="UP000680206"/>
    </source>
</evidence>
<organism evidence="3 4">
    <name type="scientific">Actinomadura violacea</name>
    <dbReference type="NCBI Taxonomy" id="2819934"/>
    <lineage>
        <taxon>Bacteria</taxon>
        <taxon>Bacillati</taxon>
        <taxon>Actinomycetota</taxon>
        <taxon>Actinomycetes</taxon>
        <taxon>Streptosporangiales</taxon>
        <taxon>Thermomonosporaceae</taxon>
        <taxon>Actinomadura</taxon>
    </lineage>
</organism>
<accession>A0ABS3S6J8</accession>
<proteinExistence type="predicted"/>
<sequence>MPTLVLSPRYSEDSKVLRLAAGRAGWRAERLGGWRAPARLRGRDVALYGEATFVEVIAAQLGVGLIDAPPGWLPNLPERHLHRKVDMSTLVEVRESLARRPAFVKPADGRKGFEGRVYGSPADLPDAVPGDTPVLVGEPVEWEVEYRCHVLDGEVVAMSPYLRDGELALTGDGRWEAPWDAEAREYAGALLAEVPLAPAIVVDVGLVKGRGWAVVEANAAWGAGLYGCDPAAVLRVLARACAPAPSDRAWTTAPLDLDGDPDGDLDGDPDGRPVG</sequence>
<evidence type="ECO:0000256" key="1">
    <source>
        <dbReference type="SAM" id="MobiDB-lite"/>
    </source>
</evidence>
<dbReference type="SUPFAM" id="SSF56059">
    <property type="entry name" value="Glutathione synthetase ATP-binding domain-like"/>
    <property type="match status" value="1"/>
</dbReference>
<evidence type="ECO:0000259" key="2">
    <source>
        <dbReference type="Pfam" id="PF18299"/>
    </source>
</evidence>
<feature type="compositionally biased region" description="Acidic residues" evidence="1">
    <location>
        <begin position="257"/>
        <end position="268"/>
    </location>
</feature>
<comment type="caution">
    <text evidence="3">The sequence shown here is derived from an EMBL/GenBank/DDBJ whole genome shotgun (WGS) entry which is preliminary data.</text>
</comment>
<protein>
    <submittedName>
        <fullName evidence="3">ATP-grasp domain-containing protein</fullName>
    </submittedName>
</protein>
<name>A0ABS3S6J8_9ACTN</name>
<dbReference type="RefSeq" id="WP_208251316.1">
    <property type="nucleotide sequence ID" value="NZ_JAGEPF010000037.1"/>
</dbReference>
<dbReference type="EMBL" id="JAGEPF010000037">
    <property type="protein sequence ID" value="MBO2464637.1"/>
    <property type="molecule type" value="Genomic_DNA"/>
</dbReference>
<evidence type="ECO:0000313" key="3">
    <source>
        <dbReference type="EMBL" id="MBO2464637.1"/>
    </source>
</evidence>
<dbReference type="Pfam" id="PF18299">
    <property type="entry name" value="R2K_2"/>
    <property type="match status" value="1"/>
</dbReference>
<gene>
    <name evidence="3" type="ORF">J4709_44415</name>
</gene>
<dbReference type="Proteomes" id="UP000680206">
    <property type="component" value="Unassembled WGS sequence"/>
</dbReference>
<feature type="domain" description="ATP-grasp" evidence="2">
    <location>
        <begin position="81"/>
        <end position="235"/>
    </location>
</feature>
<feature type="region of interest" description="Disordered" evidence="1">
    <location>
        <begin position="248"/>
        <end position="275"/>
    </location>
</feature>
<keyword evidence="4" id="KW-1185">Reference proteome</keyword>